<organism evidence="1 2">
    <name type="scientific">Panagrolaimus superbus</name>
    <dbReference type="NCBI Taxonomy" id="310955"/>
    <lineage>
        <taxon>Eukaryota</taxon>
        <taxon>Metazoa</taxon>
        <taxon>Ecdysozoa</taxon>
        <taxon>Nematoda</taxon>
        <taxon>Chromadorea</taxon>
        <taxon>Rhabditida</taxon>
        <taxon>Tylenchina</taxon>
        <taxon>Panagrolaimomorpha</taxon>
        <taxon>Panagrolaimoidea</taxon>
        <taxon>Panagrolaimidae</taxon>
        <taxon>Panagrolaimus</taxon>
    </lineage>
</organism>
<keyword evidence="1" id="KW-1185">Reference proteome</keyword>
<protein>
    <submittedName>
        <fullName evidence="2">Crooked neck protein</fullName>
    </submittedName>
</protein>
<dbReference type="WBParaSite" id="PSU_v2.g16964.t1">
    <property type="protein sequence ID" value="PSU_v2.g16964.t1"/>
    <property type="gene ID" value="PSU_v2.g16964"/>
</dbReference>
<sequence length="363" mass="43499">MATTTLPKIISKEQLDKFCPSYQKVILELEKILEACEIKAAKQQRVKQPKAKKVEQWKKRINFIKEFANNYLMPGEYWLYLREAYEKANKHSREKYLKVNWKAYEHLFYDRKGGCLDDYENYKAKRLALLKFDRTNLIKEGIYCGLETAFDISFPHRFIEESFKGYQKQCKSSLSREVVQKYQRMKDLYTRIKAAEARICSVEEWFGLLCEAENHEFVCHNAEYRLGMNLADKELWILYINYLQKHDPQIMLQLLSKYCRVFLDDAEMKQKYKEAVAKYGPVIVKWTNIFEFETAEEENDIWDFDFDTPKPEKKPPKPSLDKSLFKNFCKTYQNQTFCFKNPIVYIFLNMLLQKQCNVNGIHW</sequence>
<dbReference type="Proteomes" id="UP000887577">
    <property type="component" value="Unplaced"/>
</dbReference>
<name>A0A914YDX5_9BILA</name>
<reference evidence="2" key="1">
    <citation type="submission" date="2022-11" db="UniProtKB">
        <authorList>
            <consortium name="WormBaseParasite"/>
        </authorList>
    </citation>
    <scope>IDENTIFICATION</scope>
</reference>
<proteinExistence type="predicted"/>
<dbReference type="AlphaFoldDB" id="A0A914YDX5"/>
<evidence type="ECO:0000313" key="1">
    <source>
        <dbReference type="Proteomes" id="UP000887577"/>
    </source>
</evidence>
<accession>A0A914YDX5</accession>
<evidence type="ECO:0000313" key="2">
    <source>
        <dbReference type="WBParaSite" id="PSU_v2.g16964.t1"/>
    </source>
</evidence>